<dbReference type="EMBL" id="QGNW01001474">
    <property type="protein sequence ID" value="RVW39667.1"/>
    <property type="molecule type" value="Genomic_DNA"/>
</dbReference>
<evidence type="ECO:0000313" key="2">
    <source>
        <dbReference type="EMBL" id="RVW39667.1"/>
    </source>
</evidence>
<keyword evidence="1" id="KW-1133">Transmembrane helix</keyword>
<accession>A0A438DW19</accession>
<comment type="caution">
    <text evidence="2">The sequence shown here is derived from an EMBL/GenBank/DDBJ whole genome shotgun (WGS) entry which is preliminary data.</text>
</comment>
<evidence type="ECO:0000313" key="3">
    <source>
        <dbReference type="Proteomes" id="UP000288805"/>
    </source>
</evidence>
<proteinExistence type="predicted"/>
<dbReference type="AlphaFoldDB" id="A0A438DW19"/>
<name>A0A438DW19_VITVI</name>
<sequence length="210" mass="24486">MVDHLLLHCARTWVLWNLLFSLFGVSWILSCSVKETLLGWHGSFVGKACKKAWQAAPLCIFWTKERNLLAFDNEEFLLQRLKNSFLQAISNIAGKSKNKNQGLFYLYLEAVSIKNSKSQYISEDLQDSNADARATELLDLFSFSPRDLEFIVKFSEEHGSDRFRQILQSICPSIYGHELVKGELYINISFMLNYLLKLCFNYFYVWFLHL</sequence>
<keyword evidence="2" id="KW-0378">Hydrolase</keyword>
<dbReference type="GO" id="GO:0004386">
    <property type="term" value="F:helicase activity"/>
    <property type="evidence" value="ECO:0007669"/>
    <property type="project" value="UniProtKB-KW"/>
</dbReference>
<keyword evidence="1" id="KW-0812">Transmembrane</keyword>
<keyword evidence="1" id="KW-0472">Membrane</keyword>
<evidence type="ECO:0000256" key="1">
    <source>
        <dbReference type="SAM" id="Phobius"/>
    </source>
</evidence>
<feature type="transmembrane region" description="Helical" evidence="1">
    <location>
        <begin position="184"/>
        <end position="207"/>
    </location>
</feature>
<dbReference type="Proteomes" id="UP000288805">
    <property type="component" value="Unassembled WGS sequence"/>
</dbReference>
<feature type="transmembrane region" description="Helical" evidence="1">
    <location>
        <begin position="13"/>
        <end position="33"/>
    </location>
</feature>
<reference evidence="2 3" key="1">
    <citation type="journal article" date="2018" name="PLoS Genet.">
        <title>Population sequencing reveals clonal diversity and ancestral inbreeding in the grapevine cultivar Chardonnay.</title>
        <authorList>
            <person name="Roach M.J."/>
            <person name="Johnson D.L."/>
            <person name="Bohlmann J."/>
            <person name="van Vuuren H.J."/>
            <person name="Jones S.J."/>
            <person name="Pretorius I.S."/>
            <person name="Schmidt S.A."/>
            <person name="Borneman A.R."/>
        </authorList>
    </citation>
    <scope>NUCLEOTIDE SEQUENCE [LARGE SCALE GENOMIC DNA]</scope>
    <source>
        <strain evidence="3">cv. Chardonnay</strain>
        <tissue evidence="2">Leaf</tissue>
    </source>
</reference>
<protein>
    <submittedName>
        <fullName evidence="2">Putative DNA helicase MCM8</fullName>
    </submittedName>
</protein>
<keyword evidence="2" id="KW-0067">ATP-binding</keyword>
<keyword evidence="2" id="KW-0547">Nucleotide-binding</keyword>
<gene>
    <name evidence="2" type="primary">MCM8_1</name>
    <name evidence="2" type="ORF">CK203_086020</name>
</gene>
<organism evidence="2 3">
    <name type="scientific">Vitis vinifera</name>
    <name type="common">Grape</name>
    <dbReference type="NCBI Taxonomy" id="29760"/>
    <lineage>
        <taxon>Eukaryota</taxon>
        <taxon>Viridiplantae</taxon>
        <taxon>Streptophyta</taxon>
        <taxon>Embryophyta</taxon>
        <taxon>Tracheophyta</taxon>
        <taxon>Spermatophyta</taxon>
        <taxon>Magnoliopsida</taxon>
        <taxon>eudicotyledons</taxon>
        <taxon>Gunneridae</taxon>
        <taxon>Pentapetalae</taxon>
        <taxon>rosids</taxon>
        <taxon>Vitales</taxon>
        <taxon>Vitaceae</taxon>
        <taxon>Viteae</taxon>
        <taxon>Vitis</taxon>
    </lineage>
</organism>
<keyword evidence="2" id="KW-0347">Helicase</keyword>